<feature type="active site" evidence="1">
    <location>
        <position position="323"/>
    </location>
</feature>
<keyword evidence="2" id="KW-0547">Nucleotide-binding</keyword>
<dbReference type="RefSeq" id="WP_078668609.1">
    <property type="nucleotide sequence ID" value="NZ_FUWZ01000002.1"/>
</dbReference>
<dbReference type="PROSITE" id="PS51459">
    <property type="entry name" value="FIDO"/>
    <property type="match status" value="1"/>
</dbReference>
<gene>
    <name evidence="4" type="ORF">SAMN04488128_1022</name>
</gene>
<dbReference type="PANTHER" id="PTHR13504:SF38">
    <property type="entry name" value="FIDO DOMAIN-CONTAINING PROTEIN"/>
    <property type="match status" value="1"/>
</dbReference>
<evidence type="ECO:0000256" key="2">
    <source>
        <dbReference type="PIRSR" id="PIRSR640198-2"/>
    </source>
</evidence>
<dbReference type="InterPro" id="IPR036597">
    <property type="entry name" value="Fido-like_dom_sf"/>
</dbReference>
<sequence length="506" mass="58420">MQPRAVGGQWLKDRFNLVNYTMTHASYISGGTDVRVTSKGNIERDFVAKYDVGDPTNPLEHMEFYLKYDDFSLDFIQAVLKRIPEEEILEFIEFSPAGELPRKIGYLYEWLTGRTLAVTKQIGGNYIDLLDTEKYVTGDIKKNARWRINDNLLGGSMYCPVVRKTPELKELLKEDLSLKIAELKKSFPDDIFTRAINYLYTKETRSSYEIEKEKPSADRTQKFVTLLKQAGAESDIDMLSEERLVQLQNAIVDSRFGVKSFRDFQDYVGESISLGEEYIHYICPPPSMVTGVMEGLKKVALKTQSVPAEVRCGILSFGFVFIHPFDDGNGRIHRFLIHDLLTQGKIVPAGIIIPVSAHMLNHKKEYDTTLEKYSTRLMNRIKYSRDGHGELTITNEADIEGYFRYPDLTDQCLYLVRAIHETIEEEMPEELTFILRFDEAKKAIQEIVDMPDKMITQMLKYLHQNKGVLAKKRRAEFSKLTDEEIEFMQEAYKIIYFPDETDNSPE</sequence>
<keyword evidence="5" id="KW-1185">Reference proteome</keyword>
<organism evidence="4 5">
    <name type="scientific">Chitinophaga eiseniae</name>
    <dbReference type="NCBI Taxonomy" id="634771"/>
    <lineage>
        <taxon>Bacteria</taxon>
        <taxon>Pseudomonadati</taxon>
        <taxon>Bacteroidota</taxon>
        <taxon>Chitinophagia</taxon>
        <taxon>Chitinophagales</taxon>
        <taxon>Chitinophagaceae</taxon>
        <taxon>Chitinophaga</taxon>
    </lineage>
</organism>
<protein>
    <submittedName>
        <fullName evidence="4">Fic/DOC family protein</fullName>
    </submittedName>
</protein>
<proteinExistence type="predicted"/>
<feature type="domain" description="Fido" evidence="3">
    <location>
        <begin position="239"/>
        <end position="386"/>
    </location>
</feature>
<dbReference type="InterPro" id="IPR040198">
    <property type="entry name" value="Fido_containing"/>
</dbReference>
<dbReference type="Pfam" id="PF02661">
    <property type="entry name" value="Fic"/>
    <property type="match status" value="1"/>
</dbReference>
<dbReference type="SUPFAM" id="SSF140931">
    <property type="entry name" value="Fic-like"/>
    <property type="match status" value="1"/>
</dbReference>
<dbReference type="EMBL" id="FUWZ01000002">
    <property type="protein sequence ID" value="SJZ94964.1"/>
    <property type="molecule type" value="Genomic_DNA"/>
</dbReference>
<feature type="binding site" evidence="2">
    <location>
        <begin position="327"/>
        <end position="334"/>
    </location>
    <ligand>
        <name>ATP</name>
        <dbReference type="ChEBI" id="CHEBI:30616"/>
    </ligand>
</feature>
<evidence type="ECO:0000259" key="3">
    <source>
        <dbReference type="PROSITE" id="PS51459"/>
    </source>
</evidence>
<evidence type="ECO:0000313" key="5">
    <source>
        <dbReference type="Proteomes" id="UP000190367"/>
    </source>
</evidence>
<dbReference type="AlphaFoldDB" id="A0A1T4PTH4"/>
<dbReference type="InterPro" id="IPR003812">
    <property type="entry name" value="Fido"/>
</dbReference>
<dbReference type="PANTHER" id="PTHR13504">
    <property type="entry name" value="FIDO DOMAIN-CONTAINING PROTEIN DDB_G0283145"/>
    <property type="match status" value="1"/>
</dbReference>
<keyword evidence="2" id="KW-0067">ATP-binding</keyword>
<dbReference type="STRING" id="634771.SAMN04488128_1022"/>
<dbReference type="Gene3D" id="1.10.3290.10">
    <property type="entry name" value="Fido-like domain"/>
    <property type="match status" value="1"/>
</dbReference>
<reference evidence="5" key="1">
    <citation type="submission" date="2017-02" db="EMBL/GenBank/DDBJ databases">
        <authorList>
            <person name="Varghese N."/>
            <person name="Submissions S."/>
        </authorList>
    </citation>
    <scope>NUCLEOTIDE SEQUENCE [LARGE SCALE GENOMIC DNA]</scope>
    <source>
        <strain evidence="5">DSM 22224</strain>
    </source>
</reference>
<dbReference type="Proteomes" id="UP000190367">
    <property type="component" value="Unassembled WGS sequence"/>
</dbReference>
<evidence type="ECO:0000256" key="1">
    <source>
        <dbReference type="PIRSR" id="PIRSR640198-1"/>
    </source>
</evidence>
<evidence type="ECO:0000313" key="4">
    <source>
        <dbReference type="EMBL" id="SJZ94964.1"/>
    </source>
</evidence>
<accession>A0A1T4PTH4</accession>
<name>A0A1T4PTH4_9BACT</name>
<dbReference type="GO" id="GO:0005524">
    <property type="term" value="F:ATP binding"/>
    <property type="evidence" value="ECO:0007669"/>
    <property type="project" value="UniProtKB-KW"/>
</dbReference>
<dbReference type="OrthoDB" id="9814400at2"/>